<gene>
    <name evidence="1" type="ORF">LOK49_LG03G03697</name>
</gene>
<evidence type="ECO:0000313" key="1">
    <source>
        <dbReference type="EMBL" id="KAI8023572.1"/>
    </source>
</evidence>
<name>A0ACC0IE06_9ERIC</name>
<protein>
    <submittedName>
        <fullName evidence="1">Uncharacterized protein</fullName>
    </submittedName>
</protein>
<dbReference type="Proteomes" id="UP001060215">
    <property type="component" value="Chromosome 6"/>
</dbReference>
<accession>A0ACC0IE06</accession>
<comment type="caution">
    <text evidence="1">The sequence shown here is derived from an EMBL/GenBank/DDBJ whole genome shotgun (WGS) entry which is preliminary data.</text>
</comment>
<proteinExistence type="predicted"/>
<evidence type="ECO:0000313" key="2">
    <source>
        <dbReference type="Proteomes" id="UP001060215"/>
    </source>
</evidence>
<dbReference type="EMBL" id="CM045763">
    <property type="protein sequence ID" value="KAI8023572.1"/>
    <property type="molecule type" value="Genomic_DNA"/>
</dbReference>
<sequence>MAIRMPRILRRLSSLKANQAASAAVDVPKGHFAVYVGESEKKRFVISISYLNQPSFQDLLSQSEEEFGFDHPMGGLTIPCSEDIFIDLTSRLGGS</sequence>
<keyword evidence="2" id="KW-1185">Reference proteome</keyword>
<reference evidence="1 2" key="1">
    <citation type="journal article" date="2022" name="Plant J.">
        <title>Chromosome-level genome of Camellia lanceoleosa provides a valuable resource for understanding genome evolution and self-incompatibility.</title>
        <authorList>
            <person name="Gong W."/>
            <person name="Xiao S."/>
            <person name="Wang L."/>
            <person name="Liao Z."/>
            <person name="Chang Y."/>
            <person name="Mo W."/>
            <person name="Hu G."/>
            <person name="Li W."/>
            <person name="Zhao G."/>
            <person name="Zhu H."/>
            <person name="Hu X."/>
            <person name="Ji K."/>
            <person name="Xiang X."/>
            <person name="Song Q."/>
            <person name="Yuan D."/>
            <person name="Jin S."/>
            <person name="Zhang L."/>
        </authorList>
    </citation>
    <scope>NUCLEOTIDE SEQUENCE [LARGE SCALE GENOMIC DNA]</scope>
    <source>
        <strain evidence="1">SQ_2022a</strain>
    </source>
</reference>
<organism evidence="1 2">
    <name type="scientific">Camellia lanceoleosa</name>
    <dbReference type="NCBI Taxonomy" id="1840588"/>
    <lineage>
        <taxon>Eukaryota</taxon>
        <taxon>Viridiplantae</taxon>
        <taxon>Streptophyta</taxon>
        <taxon>Embryophyta</taxon>
        <taxon>Tracheophyta</taxon>
        <taxon>Spermatophyta</taxon>
        <taxon>Magnoliopsida</taxon>
        <taxon>eudicotyledons</taxon>
        <taxon>Gunneridae</taxon>
        <taxon>Pentapetalae</taxon>
        <taxon>asterids</taxon>
        <taxon>Ericales</taxon>
        <taxon>Theaceae</taxon>
        <taxon>Camellia</taxon>
    </lineage>
</organism>